<evidence type="ECO:0000256" key="1">
    <source>
        <dbReference type="SAM" id="Coils"/>
    </source>
</evidence>
<dbReference type="KEGG" id="tpi:TREPR_2492"/>
<dbReference type="HOGENOM" id="CLU_146778_0_0_12"/>
<reference evidence="4" key="1">
    <citation type="submission" date="2009-12" db="EMBL/GenBank/DDBJ databases">
        <title>Complete sequence of Treponema primitia strain ZAS-2.</title>
        <authorList>
            <person name="Tetu S.G."/>
            <person name="Matson E."/>
            <person name="Ren Q."/>
            <person name="Seshadri R."/>
            <person name="Elbourne L."/>
            <person name="Hassan K.A."/>
            <person name="Durkin A."/>
            <person name="Radune D."/>
            <person name="Mohamoud Y."/>
            <person name="Shay R."/>
            <person name="Jin S."/>
            <person name="Zhang X."/>
            <person name="Lucey K."/>
            <person name="Ballor N.R."/>
            <person name="Ottesen E."/>
            <person name="Rosenthal R."/>
            <person name="Allen A."/>
            <person name="Leadbetter J.R."/>
            <person name="Paulsen I.T."/>
        </authorList>
    </citation>
    <scope>NUCLEOTIDE SEQUENCE [LARGE SCALE GENOMIC DNA]</scope>
    <source>
        <strain evidence="4">ATCC BAA-887 / DSM 12427 / ZAS-2</strain>
    </source>
</reference>
<gene>
    <name evidence="3" type="ordered locus">TREPR_2492</name>
</gene>
<dbReference type="EMBL" id="CP001843">
    <property type="protein sequence ID" value="AEF85003.1"/>
    <property type="molecule type" value="Genomic_DNA"/>
</dbReference>
<feature type="transmembrane region" description="Helical" evidence="2">
    <location>
        <begin position="7"/>
        <end position="25"/>
    </location>
</feature>
<organism evidence="3 4">
    <name type="scientific">Treponema primitia (strain ATCC BAA-887 / DSM 12427 / ZAS-2)</name>
    <dbReference type="NCBI Taxonomy" id="545694"/>
    <lineage>
        <taxon>Bacteria</taxon>
        <taxon>Pseudomonadati</taxon>
        <taxon>Spirochaetota</taxon>
        <taxon>Spirochaetia</taxon>
        <taxon>Spirochaetales</taxon>
        <taxon>Treponemataceae</taxon>
        <taxon>Treponema</taxon>
    </lineage>
</organism>
<sequence>MRILKYLIAVWTTIAIYTVSAYLVGPTGILALKQLSVERDKQQSNIEALKELNQELEGTMNALKYDSDTIMVYARELGYGTGPEHFVRIVGLGGTRKQRATAGQITVPRAPNAIPDRILWFIAICTGAALLVLLSITEFIQERRIRWRYYK</sequence>
<keyword evidence="4" id="KW-1185">Reference proteome</keyword>
<dbReference type="InterPro" id="IPR007060">
    <property type="entry name" value="FtsL/DivIC"/>
</dbReference>
<dbReference type="AlphaFoldDB" id="F5YH13"/>
<dbReference type="Pfam" id="PF04977">
    <property type="entry name" value="DivIC"/>
    <property type="match status" value="1"/>
</dbReference>
<dbReference type="Proteomes" id="UP000009223">
    <property type="component" value="Chromosome"/>
</dbReference>
<dbReference type="OrthoDB" id="360055at2"/>
<proteinExistence type="predicted"/>
<protein>
    <submittedName>
        <fullName evidence="3">Putative septum formation initiator subfamily</fullName>
    </submittedName>
</protein>
<feature type="transmembrane region" description="Helical" evidence="2">
    <location>
        <begin position="118"/>
        <end position="140"/>
    </location>
</feature>
<evidence type="ECO:0000313" key="4">
    <source>
        <dbReference type="Proteomes" id="UP000009223"/>
    </source>
</evidence>
<accession>F5YH13</accession>
<dbReference type="STRING" id="545694.TREPR_2492"/>
<feature type="coiled-coil region" evidence="1">
    <location>
        <begin position="32"/>
        <end position="66"/>
    </location>
</feature>
<dbReference type="RefSeq" id="WP_015707718.1">
    <property type="nucleotide sequence ID" value="NC_015578.1"/>
</dbReference>
<evidence type="ECO:0000313" key="3">
    <source>
        <dbReference type="EMBL" id="AEF85003.1"/>
    </source>
</evidence>
<evidence type="ECO:0000256" key="2">
    <source>
        <dbReference type="SAM" id="Phobius"/>
    </source>
</evidence>
<keyword evidence="1" id="KW-0175">Coiled coil</keyword>
<name>F5YH13_TREPZ</name>
<keyword evidence="2" id="KW-0812">Transmembrane</keyword>
<keyword evidence="2" id="KW-0472">Membrane</keyword>
<keyword evidence="2" id="KW-1133">Transmembrane helix</keyword>
<reference evidence="3 4" key="2">
    <citation type="journal article" date="2011" name="ISME J.">
        <title>RNA-seq reveals cooperative metabolic interactions between two termite-gut spirochete species in co-culture.</title>
        <authorList>
            <person name="Rosenthal A.Z."/>
            <person name="Matson E.G."/>
            <person name="Eldar A."/>
            <person name="Leadbetter J.R."/>
        </authorList>
    </citation>
    <scope>NUCLEOTIDE SEQUENCE [LARGE SCALE GENOMIC DNA]</scope>
    <source>
        <strain evidence="4">ATCC BAA-887 / DSM 12427 / ZAS-2</strain>
    </source>
</reference>